<dbReference type="SUPFAM" id="SSF48452">
    <property type="entry name" value="TPR-like"/>
    <property type="match status" value="1"/>
</dbReference>
<proteinExistence type="predicted"/>
<dbReference type="SUPFAM" id="SSF47413">
    <property type="entry name" value="lambda repressor-like DNA-binding domains"/>
    <property type="match status" value="1"/>
</dbReference>
<dbReference type="Proteomes" id="UP000676325">
    <property type="component" value="Unassembled WGS sequence"/>
</dbReference>
<dbReference type="PROSITE" id="PS50943">
    <property type="entry name" value="HTH_CROC1"/>
    <property type="match status" value="1"/>
</dbReference>
<dbReference type="AlphaFoldDB" id="A0A941IN46"/>
<organism evidence="2 3">
    <name type="scientific">Actinospica acidithermotolerans</name>
    <dbReference type="NCBI Taxonomy" id="2828514"/>
    <lineage>
        <taxon>Bacteria</taxon>
        <taxon>Bacillati</taxon>
        <taxon>Actinomycetota</taxon>
        <taxon>Actinomycetes</taxon>
        <taxon>Catenulisporales</taxon>
        <taxon>Actinospicaceae</taxon>
        <taxon>Actinospica</taxon>
    </lineage>
</organism>
<name>A0A941IN46_9ACTN</name>
<dbReference type="EMBL" id="JAGSOH010000147">
    <property type="protein sequence ID" value="MBR7830668.1"/>
    <property type="molecule type" value="Genomic_DNA"/>
</dbReference>
<sequence>MTLGAVVRELRESQGLSQAELAAEICKRSGRDTVSKREVRRWEADDRKPGPYSLRYLAEALGVEVEDLRSVTRRGFVSAASLVVPSVIRSPKRGTRRVGLGEVEAIDQLTVTIRQLDNEFGGGHVYGIAAQALNMRVVPMLRSGSYTEPVGLKLKRSAARLGHLCGWTAYDQRDYRNSKAHFDTAFNLSDEVGDRAFAGEILAAASHQEIHRGNHLDAVSLSRQGQEIAQQSETPALLAETRILEANAWALLGNTRDCETALHEAEVAFDRAGESNTPSWLSYMDSAYMAARFAHCFRDLGQMERARGFAQTAAEMSDTFHRTQASNMVMLASTFVDSDPDHGCDLGLTVLDLVLGLQSGRVVEYVQDLDRRLTDAHPERSSVVEFSAQVRESLGV</sequence>
<dbReference type="Gene3D" id="1.25.40.10">
    <property type="entry name" value="Tetratricopeptide repeat domain"/>
    <property type="match status" value="1"/>
</dbReference>
<accession>A0A941IN46</accession>
<evidence type="ECO:0000313" key="3">
    <source>
        <dbReference type="Proteomes" id="UP000676325"/>
    </source>
</evidence>
<reference evidence="2" key="1">
    <citation type="submission" date="2021-04" db="EMBL/GenBank/DDBJ databases">
        <title>Genome based classification of Actinospica acidithermotolerans sp. nov., an actinobacterium isolated from an Indonesian hot spring.</title>
        <authorList>
            <person name="Kusuma A.B."/>
            <person name="Putra K.E."/>
            <person name="Nafisah S."/>
            <person name="Loh J."/>
            <person name="Nouioui I."/>
            <person name="Goodfellow M."/>
        </authorList>
    </citation>
    <scope>NUCLEOTIDE SEQUENCE</scope>
    <source>
        <strain evidence="2">MGRD01-02</strain>
    </source>
</reference>
<dbReference type="SMART" id="SM00530">
    <property type="entry name" value="HTH_XRE"/>
    <property type="match status" value="1"/>
</dbReference>
<dbReference type="InterPro" id="IPR011990">
    <property type="entry name" value="TPR-like_helical_dom_sf"/>
</dbReference>
<dbReference type="RefSeq" id="WP_212521791.1">
    <property type="nucleotide sequence ID" value="NZ_JAGSOH010000147.1"/>
</dbReference>
<evidence type="ECO:0000313" key="2">
    <source>
        <dbReference type="EMBL" id="MBR7830668.1"/>
    </source>
</evidence>
<dbReference type="Pfam" id="PF01381">
    <property type="entry name" value="HTH_3"/>
    <property type="match status" value="1"/>
</dbReference>
<dbReference type="CDD" id="cd00093">
    <property type="entry name" value="HTH_XRE"/>
    <property type="match status" value="1"/>
</dbReference>
<evidence type="ECO:0000259" key="1">
    <source>
        <dbReference type="PROSITE" id="PS50943"/>
    </source>
</evidence>
<gene>
    <name evidence="2" type="ORF">KDK95_30480</name>
</gene>
<feature type="domain" description="HTH cro/C1-type" evidence="1">
    <location>
        <begin position="7"/>
        <end position="68"/>
    </location>
</feature>
<dbReference type="InterPro" id="IPR001387">
    <property type="entry name" value="Cro/C1-type_HTH"/>
</dbReference>
<dbReference type="GO" id="GO:0003677">
    <property type="term" value="F:DNA binding"/>
    <property type="evidence" value="ECO:0007669"/>
    <property type="project" value="InterPro"/>
</dbReference>
<dbReference type="Gene3D" id="1.10.260.40">
    <property type="entry name" value="lambda repressor-like DNA-binding domains"/>
    <property type="match status" value="1"/>
</dbReference>
<dbReference type="InterPro" id="IPR010982">
    <property type="entry name" value="Lambda_DNA-bd_dom_sf"/>
</dbReference>
<keyword evidence="3" id="KW-1185">Reference proteome</keyword>
<comment type="caution">
    <text evidence="2">The sequence shown here is derived from an EMBL/GenBank/DDBJ whole genome shotgun (WGS) entry which is preliminary data.</text>
</comment>
<protein>
    <submittedName>
        <fullName evidence="2">Helix-turn-helix transcriptional regulator</fullName>
    </submittedName>
</protein>